<organism evidence="1 2">
    <name type="scientific">Avena sativa</name>
    <name type="common">Oat</name>
    <dbReference type="NCBI Taxonomy" id="4498"/>
    <lineage>
        <taxon>Eukaryota</taxon>
        <taxon>Viridiplantae</taxon>
        <taxon>Streptophyta</taxon>
        <taxon>Embryophyta</taxon>
        <taxon>Tracheophyta</taxon>
        <taxon>Spermatophyta</taxon>
        <taxon>Magnoliopsida</taxon>
        <taxon>Liliopsida</taxon>
        <taxon>Poales</taxon>
        <taxon>Poaceae</taxon>
        <taxon>BOP clade</taxon>
        <taxon>Pooideae</taxon>
        <taxon>Poodae</taxon>
        <taxon>Poeae</taxon>
        <taxon>Poeae Chloroplast Group 1 (Aveneae type)</taxon>
        <taxon>Aveninae</taxon>
        <taxon>Avena</taxon>
    </lineage>
</organism>
<dbReference type="EnsemblPlants" id="AVESA.00010b.r2.6AG1069530.1">
    <property type="protein sequence ID" value="AVESA.00010b.r2.6AG1069530.1.CDS"/>
    <property type="gene ID" value="AVESA.00010b.r2.6AG1069530"/>
</dbReference>
<reference evidence="1" key="1">
    <citation type="submission" date="2021-05" db="EMBL/GenBank/DDBJ databases">
        <authorList>
            <person name="Scholz U."/>
            <person name="Mascher M."/>
            <person name="Fiebig A."/>
        </authorList>
    </citation>
    <scope>NUCLEOTIDE SEQUENCE [LARGE SCALE GENOMIC DNA]</scope>
</reference>
<evidence type="ECO:0000313" key="2">
    <source>
        <dbReference type="Proteomes" id="UP001732700"/>
    </source>
</evidence>
<proteinExistence type="predicted"/>
<name>A0ACD5YZH9_AVESA</name>
<accession>A0ACD5YZH9</accession>
<evidence type="ECO:0000313" key="1">
    <source>
        <dbReference type="EnsemblPlants" id="AVESA.00010b.r2.6AG1069530.1.CDS"/>
    </source>
</evidence>
<sequence>MTSEDIVRRACGKLRSAIRDEAVLRLNFTGDLREMLDMLEVIHPLLEKIGTRQLRDVYVSGWLLDVTQTAYRVMDMVDELQLDARPPAAATMKRMLPFLAIKKNVMATKVEETKKHVIRIKEIYQCFNSYEEFSLSQQQRGITEHTTYPSFEEASIIGRRLDKKRIVAVLLSVASNFTQGPIILPIFGLAGSGKTTLAKMVFNNTDSFIQQYNFRVWVYASSELNFHRIGESILRQVVSGGEDKEEINDQGSNPYVAGMEHIMKRLHELLNGKKVLLILDDLWEEDSIQLQLLKSMLTFLGDKVDVIVTTCNQAIARKICTVVQPYRLNPLGDDTCWEIIKKSICFEEDEVLEKIGWKIASKCRGIPPAALEYSSMLAGSRDPTEWEEIMESNVLYCSTSLRLGALFQTLFLSYRYMPPELRLCFDYNCDIFPNGHNIFKHDLVHQWIALDFIEPSERLSATDIAEGYITRLLDMSFFQTAKSDLASGNDDKGAAMFTMPDMVHGFASWNSSNHYRRVTNCHGELDNLDDDYLRALHCVGCSKVEFNNGSFSRKKCLRVLELKESSVEKLPDSIWQLRHLGYLKISEFSGLVALPESFGDLTNLLHIDLSGCCGLVNLPESFGKLIRLMHVNLSGCSGLATLPGSFGDLMNLSYLSLSCCHGLAAIPEPLQKLGKLVHLDLSFWSCFEGIGEGLGGLTNLERLNLSNPCCHLAQQRFQLQELKDGLCKLTSLSYLNLSMCLNPIFYYKSEEDNLHYIESCVSSLSSLEHLDLSHNTFLFDLPQSLGDLNKLHTLDLSGCIRLKRIGEMKSLKFMALMNCRGLESCNFVVHVDDDNAYSSNIVQLEDVNCQELQISCLEKVRYKEEAQIIKLVEKQKLESLKLSWTLDSLRSVEERALLEDSVLLGELVPPPNLECLEVNNYSGTCLPEYFGELTSLQELKIVRCRQLNSLPASINKLSNLKDLSIFHCPELEKWCQLEENKKTLAHIPNKNYEEHSGTSRPEIEEDDRSISELEAKEGCVDVL</sequence>
<reference evidence="1" key="2">
    <citation type="submission" date="2025-09" db="UniProtKB">
        <authorList>
            <consortium name="EnsemblPlants"/>
        </authorList>
    </citation>
    <scope>IDENTIFICATION</scope>
</reference>
<keyword evidence="2" id="KW-1185">Reference proteome</keyword>
<protein>
    <submittedName>
        <fullName evidence="1">Uncharacterized protein</fullName>
    </submittedName>
</protein>
<dbReference type="Proteomes" id="UP001732700">
    <property type="component" value="Chromosome 6A"/>
</dbReference>